<dbReference type="GeneID" id="77953029"/>
<dbReference type="EMBL" id="MK016493">
    <property type="protein sequence ID" value="AYQ99313.1"/>
    <property type="molecule type" value="Genomic_DNA"/>
</dbReference>
<accession>A0A3G3LZP4</accession>
<sequence>MTNDEIRELPLEEQVAILFRRNQAMALKITGIAETVQKNLNPYIVDMHDATIDRALQTMFKDGAIDSDQLNHFTEQLKASNPYRKNQEDDHDLHQEGS</sequence>
<dbReference type="Proteomes" id="UP000279277">
    <property type="component" value="Segment"/>
</dbReference>
<feature type="compositionally biased region" description="Basic and acidic residues" evidence="1">
    <location>
        <begin position="85"/>
        <end position="98"/>
    </location>
</feature>
<name>A0A3G3LZP4_9CAUD</name>
<keyword evidence="3" id="KW-1185">Reference proteome</keyword>
<dbReference type="RefSeq" id="YP_010676668.1">
    <property type="nucleotide sequence ID" value="NC_071014.1"/>
</dbReference>
<dbReference type="KEGG" id="vg:77953029"/>
<organism evidence="2 3">
    <name type="scientific">Brevibacterium phage Cantare</name>
    <dbReference type="NCBI Taxonomy" id="2338395"/>
    <lineage>
        <taxon>Viruses</taxon>
        <taxon>Duplodnaviria</taxon>
        <taxon>Heunggongvirae</taxon>
        <taxon>Uroviricota</taxon>
        <taxon>Caudoviricetes</taxon>
        <taxon>Cantarevirus</taxon>
        <taxon>Cantarevirus cantare</taxon>
    </lineage>
</organism>
<reference evidence="2 3" key="1">
    <citation type="submission" date="2018-10" db="EMBL/GenBank/DDBJ databases">
        <authorList>
            <person name="Zack K."/>
            <person name="Garlena R.A."/>
            <person name="Russell D.A."/>
            <person name="Pope W.H."/>
            <person name="Jacobs-Sera D."/>
            <person name="Hatfull G.F."/>
        </authorList>
    </citation>
    <scope>NUCLEOTIDE SEQUENCE [LARGE SCALE GENOMIC DNA]</scope>
</reference>
<evidence type="ECO:0000313" key="3">
    <source>
        <dbReference type="Proteomes" id="UP000279277"/>
    </source>
</evidence>
<gene>
    <name evidence="2" type="primary">93</name>
    <name evidence="2" type="ORF">PBI_CANTARE_93</name>
</gene>
<proteinExistence type="predicted"/>
<protein>
    <submittedName>
        <fullName evidence="2">Uncharacterized protein</fullName>
    </submittedName>
</protein>
<evidence type="ECO:0000313" key="2">
    <source>
        <dbReference type="EMBL" id="AYQ99313.1"/>
    </source>
</evidence>
<feature type="region of interest" description="Disordered" evidence="1">
    <location>
        <begin position="77"/>
        <end position="98"/>
    </location>
</feature>
<evidence type="ECO:0000256" key="1">
    <source>
        <dbReference type="SAM" id="MobiDB-lite"/>
    </source>
</evidence>